<accession>A0A7C9DZX1</accession>
<proteinExistence type="predicted"/>
<dbReference type="AlphaFoldDB" id="A0A7C9DZX1"/>
<reference evidence="1" key="1">
    <citation type="journal article" date="2013" name="J. Plant Res.">
        <title>Effect of fungi and light on seed germination of three Opuntia species from semiarid lands of central Mexico.</title>
        <authorList>
            <person name="Delgado-Sanchez P."/>
            <person name="Jimenez-Bremont J.F."/>
            <person name="Guerrero-Gonzalez Mde L."/>
            <person name="Flores J."/>
        </authorList>
    </citation>
    <scope>NUCLEOTIDE SEQUENCE</scope>
    <source>
        <tissue evidence="1">Cladode</tissue>
    </source>
</reference>
<dbReference type="PANTHER" id="PTHR36772">
    <property type="entry name" value="SERINE/THREONINE-KINASE"/>
    <property type="match status" value="1"/>
</dbReference>
<dbReference type="EMBL" id="GISG01157282">
    <property type="protein sequence ID" value="MBA4648829.1"/>
    <property type="molecule type" value="Transcribed_RNA"/>
</dbReference>
<organism evidence="1">
    <name type="scientific">Opuntia streptacantha</name>
    <name type="common">Prickly pear cactus</name>
    <name type="synonym">Opuntia cardona</name>
    <dbReference type="NCBI Taxonomy" id="393608"/>
    <lineage>
        <taxon>Eukaryota</taxon>
        <taxon>Viridiplantae</taxon>
        <taxon>Streptophyta</taxon>
        <taxon>Embryophyta</taxon>
        <taxon>Tracheophyta</taxon>
        <taxon>Spermatophyta</taxon>
        <taxon>Magnoliopsida</taxon>
        <taxon>eudicotyledons</taxon>
        <taxon>Gunneridae</taxon>
        <taxon>Pentapetalae</taxon>
        <taxon>Caryophyllales</taxon>
        <taxon>Cactineae</taxon>
        <taxon>Cactaceae</taxon>
        <taxon>Opuntioideae</taxon>
        <taxon>Opuntia</taxon>
    </lineage>
</organism>
<dbReference type="PANTHER" id="PTHR36772:SF1">
    <property type="entry name" value="SERINE_THREONINE-KINASE"/>
    <property type="match status" value="1"/>
</dbReference>
<reference evidence="1" key="2">
    <citation type="submission" date="2020-07" db="EMBL/GenBank/DDBJ databases">
        <authorList>
            <person name="Vera ALvarez R."/>
            <person name="Arias-Moreno D.M."/>
            <person name="Jimenez-Jacinto V."/>
            <person name="Jimenez-Bremont J.F."/>
            <person name="Swaminathan K."/>
            <person name="Moose S.P."/>
            <person name="Guerrero-Gonzalez M.L."/>
            <person name="Marino-Ramirez L."/>
            <person name="Landsman D."/>
            <person name="Rodriguez-Kessler M."/>
            <person name="Delgado-Sanchez P."/>
        </authorList>
    </citation>
    <scope>NUCLEOTIDE SEQUENCE</scope>
    <source>
        <tissue evidence="1">Cladode</tissue>
    </source>
</reference>
<name>A0A7C9DZX1_OPUST</name>
<evidence type="ECO:0000313" key="1">
    <source>
        <dbReference type="EMBL" id="MBA4648829.1"/>
    </source>
</evidence>
<sequence length="197" mass="22707">MQHPKSSQARKPWYQRAIEMTTLWTTLSSPTNPNPTLLQTLKPTETHAPSNPNKQPKLRKCSSLKVPTSFPTICLCPPISSYTDVFNVEVPPRRSYTYPTSKQFPPPSSAPIDAQDIRVSSARLSMEWGRRLSVFRGKSLMNDVLMRRFVLEEEAMVQVRRRKNQMEIIRRRATMRRKKLGPSPLCRMVLAQDDQEP</sequence>
<protein>
    <submittedName>
        <fullName evidence="1">Uncharacterized protein</fullName>
    </submittedName>
</protein>